<dbReference type="EMBL" id="AP022614">
    <property type="protein sequence ID" value="BBZ48212.1"/>
    <property type="molecule type" value="Genomic_DNA"/>
</dbReference>
<name>A0A7I7Z3G3_9MYCO</name>
<dbReference type="AlphaFoldDB" id="A0A7I7Z3G3"/>
<feature type="region of interest" description="Disordered" evidence="1">
    <location>
        <begin position="19"/>
        <end position="42"/>
    </location>
</feature>
<evidence type="ECO:0000256" key="1">
    <source>
        <dbReference type="SAM" id="MobiDB-lite"/>
    </source>
</evidence>
<evidence type="ECO:0000313" key="2">
    <source>
        <dbReference type="EMBL" id="BBZ48212.1"/>
    </source>
</evidence>
<proteinExistence type="predicted"/>
<reference evidence="2 3" key="1">
    <citation type="journal article" date="2019" name="Emerg. Microbes Infect.">
        <title>Comprehensive subspecies identification of 175 nontuberculous mycobacteria species based on 7547 genomic profiles.</title>
        <authorList>
            <person name="Matsumoto Y."/>
            <person name="Kinjo T."/>
            <person name="Motooka D."/>
            <person name="Nabeya D."/>
            <person name="Jung N."/>
            <person name="Uechi K."/>
            <person name="Horii T."/>
            <person name="Iida T."/>
            <person name="Fujita J."/>
            <person name="Nakamura S."/>
        </authorList>
    </citation>
    <scope>NUCLEOTIDE SEQUENCE [LARGE SCALE GENOMIC DNA]</scope>
    <source>
        <strain evidence="2 3">JCM 14742</strain>
    </source>
</reference>
<organism evidence="2 3">
    <name type="scientific">Mycobacterium parmense</name>
    <dbReference type="NCBI Taxonomy" id="185642"/>
    <lineage>
        <taxon>Bacteria</taxon>
        <taxon>Bacillati</taxon>
        <taxon>Actinomycetota</taxon>
        <taxon>Actinomycetes</taxon>
        <taxon>Mycobacteriales</taxon>
        <taxon>Mycobacteriaceae</taxon>
        <taxon>Mycobacterium</taxon>
        <taxon>Mycobacterium simiae complex</taxon>
    </lineage>
</organism>
<accession>A0A7I7Z3G3</accession>
<gene>
    <name evidence="2" type="ORF">MPRM_54930</name>
</gene>
<sequence length="72" mass="7889">MASISWVATEVTTRARLRGNISSDTKHMSQRGAGREQGGGRLPSRFCEYASAASNPNFVSLFRRRGQSTDLV</sequence>
<keyword evidence="3" id="KW-1185">Reference proteome</keyword>
<evidence type="ECO:0000313" key="3">
    <source>
        <dbReference type="Proteomes" id="UP000467105"/>
    </source>
</evidence>
<protein>
    <submittedName>
        <fullName evidence="2">Uncharacterized protein</fullName>
    </submittedName>
</protein>
<dbReference type="Proteomes" id="UP000467105">
    <property type="component" value="Chromosome"/>
</dbReference>